<dbReference type="EMBL" id="GBXM01048400">
    <property type="protein sequence ID" value="JAH60177.1"/>
    <property type="molecule type" value="Transcribed_RNA"/>
</dbReference>
<organism evidence="1">
    <name type="scientific">Anguilla anguilla</name>
    <name type="common">European freshwater eel</name>
    <name type="synonym">Muraena anguilla</name>
    <dbReference type="NCBI Taxonomy" id="7936"/>
    <lineage>
        <taxon>Eukaryota</taxon>
        <taxon>Metazoa</taxon>
        <taxon>Chordata</taxon>
        <taxon>Craniata</taxon>
        <taxon>Vertebrata</taxon>
        <taxon>Euteleostomi</taxon>
        <taxon>Actinopterygii</taxon>
        <taxon>Neopterygii</taxon>
        <taxon>Teleostei</taxon>
        <taxon>Anguilliformes</taxon>
        <taxon>Anguillidae</taxon>
        <taxon>Anguilla</taxon>
    </lineage>
</organism>
<reference evidence="1" key="2">
    <citation type="journal article" date="2015" name="Fish Shellfish Immunol.">
        <title>Early steps in the European eel (Anguilla anguilla)-Vibrio vulnificus interaction in the gills: Role of the RtxA13 toxin.</title>
        <authorList>
            <person name="Callol A."/>
            <person name="Pajuelo D."/>
            <person name="Ebbesson L."/>
            <person name="Teles M."/>
            <person name="MacKenzie S."/>
            <person name="Amaro C."/>
        </authorList>
    </citation>
    <scope>NUCLEOTIDE SEQUENCE</scope>
</reference>
<sequence length="13" mass="1456">MPFLYTGLPQTST</sequence>
<reference evidence="1" key="1">
    <citation type="submission" date="2014-11" db="EMBL/GenBank/DDBJ databases">
        <authorList>
            <person name="Amaro Gonzalez C."/>
        </authorList>
    </citation>
    <scope>NUCLEOTIDE SEQUENCE</scope>
</reference>
<evidence type="ECO:0000313" key="1">
    <source>
        <dbReference type="EMBL" id="JAH60177.1"/>
    </source>
</evidence>
<name>A0A0E9U347_ANGAN</name>
<protein>
    <submittedName>
        <fullName evidence="1">Uncharacterized protein</fullName>
    </submittedName>
</protein>
<accession>A0A0E9U347</accession>
<proteinExistence type="predicted"/>